<proteinExistence type="predicted"/>
<dbReference type="AlphaFoldDB" id="A0A9P6XT15"/>
<reference evidence="1 2" key="1">
    <citation type="journal article" date="2020" name="Microb. Genom.">
        <title>Genetic diversity of clinical and environmental Mucorales isolates obtained from an investigation of mucormycosis cases among solid organ transplant recipients.</title>
        <authorList>
            <person name="Nguyen M.H."/>
            <person name="Kaul D."/>
            <person name="Muto C."/>
            <person name="Cheng S.J."/>
            <person name="Richter R.A."/>
            <person name="Bruno V.M."/>
            <person name="Liu G."/>
            <person name="Beyhan S."/>
            <person name="Sundermann A.J."/>
            <person name="Mounaud S."/>
            <person name="Pasculle A.W."/>
            <person name="Nierman W.C."/>
            <person name="Driscoll E."/>
            <person name="Cumbie R."/>
            <person name="Clancy C.J."/>
            <person name="Dupont C.L."/>
        </authorList>
    </citation>
    <scope>NUCLEOTIDE SEQUENCE [LARGE SCALE GENOMIC DNA]</scope>
    <source>
        <strain evidence="1 2">GL24</strain>
    </source>
</reference>
<evidence type="ECO:0000313" key="1">
    <source>
        <dbReference type="EMBL" id="KAG1531746.1"/>
    </source>
</evidence>
<sequence>MLGHVAQVGEDLLAHAFVEGTDGADHFHFIRNDVVADAAVDRAEGQHRRLLGQVGAAADDGLRGADQIGGGHDRVHSIPRCRTVPGHHALRSALPARWRTHAGRTPPPA</sequence>
<protein>
    <submittedName>
        <fullName evidence="1">Uncharacterized protein</fullName>
    </submittedName>
</protein>
<evidence type="ECO:0000313" key="2">
    <source>
        <dbReference type="Proteomes" id="UP000740926"/>
    </source>
</evidence>
<accession>A0A9P6XT15</accession>
<name>A0A9P6XT15_9FUNG</name>
<gene>
    <name evidence="1" type="ORF">G6F50_016535</name>
</gene>
<organism evidence="1 2">
    <name type="scientific">Rhizopus delemar</name>
    <dbReference type="NCBI Taxonomy" id="936053"/>
    <lineage>
        <taxon>Eukaryota</taxon>
        <taxon>Fungi</taxon>
        <taxon>Fungi incertae sedis</taxon>
        <taxon>Mucoromycota</taxon>
        <taxon>Mucoromycotina</taxon>
        <taxon>Mucoromycetes</taxon>
        <taxon>Mucorales</taxon>
        <taxon>Mucorineae</taxon>
        <taxon>Rhizopodaceae</taxon>
        <taxon>Rhizopus</taxon>
    </lineage>
</organism>
<keyword evidence="2" id="KW-1185">Reference proteome</keyword>
<dbReference type="Proteomes" id="UP000740926">
    <property type="component" value="Unassembled WGS sequence"/>
</dbReference>
<comment type="caution">
    <text evidence="1">The sequence shown here is derived from an EMBL/GenBank/DDBJ whole genome shotgun (WGS) entry which is preliminary data.</text>
</comment>
<dbReference type="EMBL" id="JAANIU010010553">
    <property type="protein sequence ID" value="KAG1531746.1"/>
    <property type="molecule type" value="Genomic_DNA"/>
</dbReference>